<dbReference type="EMBL" id="MKGL01000062">
    <property type="protein sequence ID" value="RNF08624.1"/>
    <property type="molecule type" value="Genomic_DNA"/>
</dbReference>
<dbReference type="Proteomes" id="UP000283634">
    <property type="component" value="Unassembled WGS sequence"/>
</dbReference>
<keyword evidence="3" id="KW-1185">Reference proteome</keyword>
<gene>
    <name evidence="2" type="ORF">TraAM80_02650</name>
</gene>
<feature type="compositionally biased region" description="Polar residues" evidence="1">
    <location>
        <begin position="470"/>
        <end position="482"/>
    </location>
</feature>
<name>A0A422NT97_TRYRA</name>
<dbReference type="RefSeq" id="XP_029240505.1">
    <property type="nucleotide sequence ID" value="XM_029379649.1"/>
</dbReference>
<protein>
    <recommendedName>
        <fullName evidence="4">Guanine nucleotide-binding protein subunit beta-like protein</fullName>
    </recommendedName>
</protein>
<evidence type="ECO:0000313" key="2">
    <source>
        <dbReference type="EMBL" id="RNF08624.1"/>
    </source>
</evidence>
<evidence type="ECO:0000313" key="3">
    <source>
        <dbReference type="Proteomes" id="UP000283634"/>
    </source>
</evidence>
<sequence length="535" mass="58050">MGSCKHPREASDAQDIREFFWRARENAALQRGGPFFLERILFPRLNQLHCGRGGVMPDPTRVSCENGTGSFKRHGALVLPQRIEASAQLCRWQLLQLNDLRRVVPQDLILTSSSPITDVVFDMQEEFAVACQAQCLSAYSTEKWLDDHGAADEFNCASPLVRVRAREQSNVGFGFSSVQFISSSLHLMAGYHRAPVVDIFDLEEVDESTYEPQQRFSLTEDCASVHGTRGGRAGTSVDTNAGTICANDVVAVTEQVGLAALSSGRAVWLDRRTGAAIPCTGNFAQVYSIGQQGSRAAMRVPLTAVAFLCRDTPINVLCGTQSGAVQLWDTRCVRECIAVHQTSSAICRLHPSYASSLRDTVWLNNHVGEVQGINVGHSDIRLIAETKFAEVTRLGFMPRLPLPRLSVLDPPGLIAFPHVSSNSLMLLDVSALMKKTPTPAAHNNNPSVLDEGGDDDADDDDEGKEEEGCQASQQMTATENPTVASSAAARVAAVHKIALKNIVNFGWSPNISACVMWTKYGRLALGDALGGVWIA</sequence>
<reference evidence="2 3" key="1">
    <citation type="journal article" date="2018" name="BMC Genomics">
        <title>Genomic comparison of Trypanosoma conorhini and Trypanosoma rangeli to Trypanosoma cruzi strains of high and low virulence.</title>
        <authorList>
            <person name="Bradwell K.R."/>
            <person name="Koparde V.N."/>
            <person name="Matveyev A.V."/>
            <person name="Serrano M.G."/>
            <person name="Alves J.M."/>
            <person name="Parikh H."/>
            <person name="Huang B."/>
            <person name="Lee V."/>
            <person name="Espinosa-Alvarez O."/>
            <person name="Ortiz P.A."/>
            <person name="Costa-Martins A.G."/>
            <person name="Teixeira M.M."/>
            <person name="Buck G.A."/>
        </authorList>
    </citation>
    <scope>NUCLEOTIDE SEQUENCE [LARGE SCALE GENOMIC DNA]</scope>
    <source>
        <strain evidence="2 3">AM80</strain>
    </source>
</reference>
<dbReference type="AlphaFoldDB" id="A0A422NT97"/>
<feature type="compositionally biased region" description="Acidic residues" evidence="1">
    <location>
        <begin position="451"/>
        <end position="465"/>
    </location>
</feature>
<dbReference type="OrthoDB" id="272640at2759"/>
<evidence type="ECO:0000256" key="1">
    <source>
        <dbReference type="SAM" id="MobiDB-lite"/>
    </source>
</evidence>
<dbReference type="GeneID" id="40326583"/>
<evidence type="ECO:0008006" key="4">
    <source>
        <dbReference type="Google" id="ProtNLM"/>
    </source>
</evidence>
<comment type="caution">
    <text evidence="2">The sequence shown here is derived from an EMBL/GenBank/DDBJ whole genome shotgun (WGS) entry which is preliminary data.</text>
</comment>
<proteinExistence type="predicted"/>
<accession>A0A422NT97</accession>
<organism evidence="2 3">
    <name type="scientific">Trypanosoma rangeli</name>
    <dbReference type="NCBI Taxonomy" id="5698"/>
    <lineage>
        <taxon>Eukaryota</taxon>
        <taxon>Discoba</taxon>
        <taxon>Euglenozoa</taxon>
        <taxon>Kinetoplastea</taxon>
        <taxon>Metakinetoplastina</taxon>
        <taxon>Trypanosomatida</taxon>
        <taxon>Trypanosomatidae</taxon>
        <taxon>Trypanosoma</taxon>
        <taxon>Herpetosoma</taxon>
    </lineage>
</organism>
<dbReference type="OMA" id="GYHRAPV"/>
<feature type="region of interest" description="Disordered" evidence="1">
    <location>
        <begin position="437"/>
        <end position="482"/>
    </location>
</feature>
<dbReference type="VEuPathDB" id="TriTrypDB:TRSC58_02195"/>